<feature type="domain" description="EamA" evidence="3">
    <location>
        <begin position="136"/>
        <end position="263"/>
    </location>
</feature>
<keyword evidence="2" id="KW-1133">Transmembrane helix</keyword>
<dbReference type="PANTHER" id="PTHR22911">
    <property type="entry name" value="ACYL-MALONYL CONDENSING ENZYME-RELATED"/>
    <property type="match status" value="1"/>
</dbReference>
<feature type="transmembrane region" description="Helical" evidence="2">
    <location>
        <begin position="166"/>
        <end position="186"/>
    </location>
</feature>
<dbReference type="GO" id="GO:0016020">
    <property type="term" value="C:membrane"/>
    <property type="evidence" value="ECO:0007669"/>
    <property type="project" value="InterPro"/>
</dbReference>
<feature type="transmembrane region" description="Helical" evidence="2">
    <location>
        <begin position="192"/>
        <end position="215"/>
    </location>
</feature>
<dbReference type="EMBL" id="QSRJ01000005">
    <property type="protein sequence ID" value="RGL10513.1"/>
    <property type="molecule type" value="Genomic_DNA"/>
</dbReference>
<sequence>MGSGYAALLGTALAWSFSGIFTKLNSQEGFLISAVSSAVALAFYLLIIRPTIRFSRLVLAAGVSACFMSLTFTYANKLTTVGSAIVLQYSSMAFVALYEAIEQRRVPPARKLFIIVMALTGMVVFFFDSLSPESMLGNVLAIVSGAFFGLMFFLNSKHGSSPVTSSMISCCLMMIPGIAFIPRLGAVLPSEWALMVSAGVVSTGIANVCLAHGILRVPPLTANLTTMLEVVFAPVWSHLIFGESFGRFALVGTVLIIGSLVVNLVWEQREREAARAGEASASTRACDGTRSREGRSLCARPHVHL</sequence>
<dbReference type="InterPro" id="IPR000620">
    <property type="entry name" value="EamA_dom"/>
</dbReference>
<proteinExistence type="inferred from homology"/>
<dbReference type="SUPFAM" id="SSF103481">
    <property type="entry name" value="Multidrug resistance efflux transporter EmrE"/>
    <property type="match status" value="2"/>
</dbReference>
<gene>
    <name evidence="4" type="ORF">DXC81_05640</name>
</gene>
<dbReference type="InterPro" id="IPR037185">
    <property type="entry name" value="EmrE-like"/>
</dbReference>
<dbReference type="PANTHER" id="PTHR22911:SF79">
    <property type="entry name" value="MOBA-LIKE NTP TRANSFERASE DOMAIN-CONTAINING PROTEIN"/>
    <property type="match status" value="1"/>
</dbReference>
<organism evidence="4 5">
    <name type="scientific">Collinsella tanakaei</name>
    <dbReference type="NCBI Taxonomy" id="626935"/>
    <lineage>
        <taxon>Bacteria</taxon>
        <taxon>Bacillati</taxon>
        <taxon>Actinomycetota</taxon>
        <taxon>Coriobacteriia</taxon>
        <taxon>Coriobacteriales</taxon>
        <taxon>Coriobacteriaceae</taxon>
        <taxon>Collinsella</taxon>
    </lineage>
</organism>
<evidence type="ECO:0000256" key="2">
    <source>
        <dbReference type="SAM" id="Phobius"/>
    </source>
</evidence>
<evidence type="ECO:0000313" key="4">
    <source>
        <dbReference type="EMBL" id="RGL10513.1"/>
    </source>
</evidence>
<dbReference type="AlphaFoldDB" id="A0A3E4QUH6"/>
<dbReference type="Pfam" id="PF00892">
    <property type="entry name" value="EamA"/>
    <property type="match status" value="1"/>
</dbReference>
<feature type="transmembrane region" description="Helical" evidence="2">
    <location>
        <begin position="54"/>
        <end position="75"/>
    </location>
</feature>
<comment type="similarity">
    <text evidence="1">Belongs to the EamA transporter family.</text>
</comment>
<keyword evidence="2" id="KW-0812">Transmembrane</keyword>
<name>A0A3E4QUH6_9ACTN</name>
<feature type="transmembrane region" description="Helical" evidence="2">
    <location>
        <begin position="247"/>
        <end position="266"/>
    </location>
</feature>
<comment type="caution">
    <text evidence="4">The sequence shown here is derived from an EMBL/GenBank/DDBJ whole genome shotgun (WGS) entry which is preliminary data.</text>
</comment>
<feature type="transmembrane region" description="Helical" evidence="2">
    <location>
        <begin position="81"/>
        <end position="100"/>
    </location>
</feature>
<feature type="transmembrane region" description="Helical" evidence="2">
    <location>
        <begin position="222"/>
        <end position="241"/>
    </location>
</feature>
<accession>A0A3E4QUH6</accession>
<evidence type="ECO:0000313" key="5">
    <source>
        <dbReference type="Proteomes" id="UP000260943"/>
    </source>
</evidence>
<feature type="transmembrane region" description="Helical" evidence="2">
    <location>
        <begin position="29"/>
        <end position="47"/>
    </location>
</feature>
<dbReference type="RefSeq" id="WP_117679569.1">
    <property type="nucleotide sequence ID" value="NZ_QSRJ01000005.1"/>
</dbReference>
<keyword evidence="2" id="KW-0472">Membrane</keyword>
<feature type="transmembrane region" description="Helical" evidence="2">
    <location>
        <begin position="136"/>
        <end position="154"/>
    </location>
</feature>
<evidence type="ECO:0000256" key="1">
    <source>
        <dbReference type="ARBA" id="ARBA00007362"/>
    </source>
</evidence>
<reference evidence="4 5" key="1">
    <citation type="submission" date="2018-08" db="EMBL/GenBank/DDBJ databases">
        <title>A genome reference for cultivated species of the human gut microbiota.</title>
        <authorList>
            <person name="Zou Y."/>
            <person name="Xue W."/>
            <person name="Luo G."/>
        </authorList>
    </citation>
    <scope>NUCLEOTIDE SEQUENCE [LARGE SCALE GENOMIC DNA]</scope>
    <source>
        <strain evidence="4 5">TF08-14</strain>
    </source>
</reference>
<feature type="transmembrane region" description="Helical" evidence="2">
    <location>
        <begin position="112"/>
        <end position="130"/>
    </location>
</feature>
<dbReference type="Proteomes" id="UP000260943">
    <property type="component" value="Unassembled WGS sequence"/>
</dbReference>
<evidence type="ECO:0000259" key="3">
    <source>
        <dbReference type="Pfam" id="PF00892"/>
    </source>
</evidence>
<protein>
    <recommendedName>
        <fullName evidence="3">EamA domain-containing protein</fullName>
    </recommendedName>
</protein>